<evidence type="ECO:0000313" key="1">
    <source>
        <dbReference type="EMBL" id="CAG8740413.1"/>
    </source>
</evidence>
<sequence length="360" mass="40191">MVSEESAWNVLPTAPPAHPNGAPPLAIFKPLESIHTSIVGAAISRGVLEENKILIGPLVVNTGWESELERCEKSTPDGYLYLKNMTFGENDCKVLDYADIVLFMELEYGSDAVDLENNTAKLLWNMRHKMAIDPRCRHIAGLTVEGTQMRFWHCDRSGVAVSHPFDFLKEPDYLIYIFLALAGSNEIELGLDPTIRLVNATPTHSEVPSDTTPLPSGNRTYQITVREENGDERVFETLAVISDASAWAVCSHGTRVWKVFEVLDPLKTPRVLKDSWIDSNSPSEAEIINDIHVRLGDKPEKLCHFPTLHTHGAVCFPRNPIDDTLGLIQRRVDWSDAIRLALIPVLGKLLFYTTSLPVDE</sequence>
<dbReference type="EMBL" id="CAJVPT010047619">
    <property type="protein sequence ID" value="CAG8740413.1"/>
    <property type="molecule type" value="Genomic_DNA"/>
</dbReference>
<protein>
    <submittedName>
        <fullName evidence="1">12217_t:CDS:1</fullName>
    </submittedName>
</protein>
<reference evidence="1" key="1">
    <citation type="submission" date="2021-06" db="EMBL/GenBank/DDBJ databases">
        <authorList>
            <person name="Kallberg Y."/>
            <person name="Tangrot J."/>
            <person name="Rosling A."/>
        </authorList>
    </citation>
    <scope>NUCLEOTIDE SEQUENCE</scope>
    <source>
        <strain evidence="1">CL356</strain>
    </source>
</reference>
<feature type="non-terminal residue" evidence="1">
    <location>
        <position position="360"/>
    </location>
</feature>
<dbReference type="Proteomes" id="UP000789525">
    <property type="component" value="Unassembled WGS sequence"/>
</dbReference>
<name>A0ACA9Q9S4_9GLOM</name>
<keyword evidence="2" id="KW-1185">Reference proteome</keyword>
<organism evidence="1 2">
    <name type="scientific">Acaulospora colombiana</name>
    <dbReference type="NCBI Taxonomy" id="27376"/>
    <lineage>
        <taxon>Eukaryota</taxon>
        <taxon>Fungi</taxon>
        <taxon>Fungi incertae sedis</taxon>
        <taxon>Mucoromycota</taxon>
        <taxon>Glomeromycotina</taxon>
        <taxon>Glomeromycetes</taxon>
        <taxon>Diversisporales</taxon>
        <taxon>Acaulosporaceae</taxon>
        <taxon>Acaulospora</taxon>
    </lineage>
</organism>
<evidence type="ECO:0000313" key="2">
    <source>
        <dbReference type="Proteomes" id="UP000789525"/>
    </source>
</evidence>
<accession>A0ACA9Q9S4</accession>
<comment type="caution">
    <text evidence="1">The sequence shown here is derived from an EMBL/GenBank/DDBJ whole genome shotgun (WGS) entry which is preliminary data.</text>
</comment>
<gene>
    <name evidence="1" type="ORF">ACOLOM_LOCUS12143</name>
</gene>
<proteinExistence type="predicted"/>